<feature type="binding site" evidence="10">
    <location>
        <position position="409"/>
    </location>
    <ligand>
        <name>L-glutamate</name>
        <dbReference type="ChEBI" id="CHEBI:29985"/>
    </ligand>
</feature>
<feature type="active site" description="Nucleophile" evidence="9">
    <location>
        <position position="367"/>
    </location>
</feature>
<dbReference type="NCBIfam" id="TIGR00066">
    <property type="entry name" value="g_glut_trans"/>
    <property type="match status" value="1"/>
</dbReference>
<dbReference type="CDD" id="cd11586">
    <property type="entry name" value="VbhA_like"/>
    <property type="match status" value="1"/>
</dbReference>
<evidence type="ECO:0000256" key="7">
    <source>
        <dbReference type="ARBA" id="ARBA00023315"/>
    </source>
</evidence>
<comment type="catalytic activity">
    <reaction evidence="2 11">
        <text>glutathione + H2O = L-cysteinylglycine + L-glutamate</text>
        <dbReference type="Rhea" id="RHEA:28807"/>
        <dbReference type="ChEBI" id="CHEBI:15377"/>
        <dbReference type="ChEBI" id="CHEBI:29985"/>
        <dbReference type="ChEBI" id="CHEBI:57925"/>
        <dbReference type="ChEBI" id="CHEBI:61694"/>
        <dbReference type="EC" id="3.4.19.13"/>
    </reaction>
</comment>
<proteinExistence type="inferred from homology"/>
<evidence type="ECO:0000313" key="14">
    <source>
        <dbReference type="Proteomes" id="UP000676194"/>
    </source>
</evidence>
<dbReference type="GO" id="GO:0006750">
    <property type="term" value="P:glutathione biosynthetic process"/>
    <property type="evidence" value="ECO:0007669"/>
    <property type="project" value="UniProtKB-KW"/>
</dbReference>
<gene>
    <name evidence="13" type="primary">ggt</name>
    <name evidence="13" type="ORF">KIH39_26185</name>
</gene>
<feature type="signal peptide" evidence="12">
    <location>
        <begin position="1"/>
        <end position="20"/>
    </location>
</feature>
<dbReference type="KEGG" id="tsph:KIH39_26185"/>
<dbReference type="EC" id="3.4.19.13" evidence="11"/>
<dbReference type="EMBL" id="CP074694">
    <property type="protein sequence ID" value="QVL32279.1"/>
    <property type="molecule type" value="Genomic_DNA"/>
</dbReference>
<dbReference type="UniPathway" id="UPA00204"/>
<organism evidence="13 14">
    <name type="scientific">Telmatocola sphagniphila</name>
    <dbReference type="NCBI Taxonomy" id="1123043"/>
    <lineage>
        <taxon>Bacteria</taxon>
        <taxon>Pseudomonadati</taxon>
        <taxon>Planctomycetota</taxon>
        <taxon>Planctomycetia</taxon>
        <taxon>Gemmatales</taxon>
        <taxon>Gemmataceae</taxon>
    </lineage>
</organism>
<comment type="PTM">
    <text evidence="11">Cleaved by autocatalysis into a large and a small subunit.</text>
</comment>
<feature type="binding site" evidence="10">
    <location>
        <position position="98"/>
    </location>
    <ligand>
        <name>L-glutamate</name>
        <dbReference type="ChEBI" id="CHEBI:29985"/>
    </ligand>
</feature>
<comment type="catalytic activity">
    <reaction evidence="1 11">
        <text>an S-substituted glutathione + H2O = an S-substituted L-cysteinylglycine + L-glutamate</text>
        <dbReference type="Rhea" id="RHEA:59468"/>
        <dbReference type="ChEBI" id="CHEBI:15377"/>
        <dbReference type="ChEBI" id="CHEBI:29985"/>
        <dbReference type="ChEBI" id="CHEBI:90779"/>
        <dbReference type="ChEBI" id="CHEBI:143103"/>
        <dbReference type="EC" id="3.4.19.13"/>
    </reaction>
</comment>
<dbReference type="GO" id="GO:0006751">
    <property type="term" value="P:glutathione catabolic process"/>
    <property type="evidence" value="ECO:0007669"/>
    <property type="project" value="UniProtKB-UniRule"/>
</dbReference>
<dbReference type="Pfam" id="PF01019">
    <property type="entry name" value="G_glu_transpept"/>
    <property type="match status" value="1"/>
</dbReference>
<dbReference type="InterPro" id="IPR029055">
    <property type="entry name" value="Ntn_hydrolases_N"/>
</dbReference>
<dbReference type="PRINTS" id="PR01210">
    <property type="entry name" value="GGTRANSPTASE"/>
</dbReference>
<keyword evidence="11" id="KW-0317">Glutathione biosynthesis</keyword>
<keyword evidence="5 11" id="KW-0378">Hydrolase</keyword>
<evidence type="ECO:0000256" key="6">
    <source>
        <dbReference type="ARBA" id="ARBA00023145"/>
    </source>
</evidence>
<dbReference type="Gene3D" id="3.60.20.40">
    <property type="match status" value="1"/>
</dbReference>
<name>A0A8E6B6B3_9BACT</name>
<protein>
    <recommendedName>
        <fullName evidence="11">Glutathione hydrolase proenzyme</fullName>
        <ecNumber evidence="11">2.3.2.2</ecNumber>
        <ecNumber evidence="11">3.4.19.13</ecNumber>
    </recommendedName>
    <component>
        <recommendedName>
            <fullName evidence="11">Glutathione hydrolase large chain</fullName>
        </recommendedName>
    </component>
    <component>
        <recommendedName>
            <fullName evidence="11">Glutathione hydrolase small chain</fullName>
        </recommendedName>
    </component>
</protein>
<dbReference type="InterPro" id="IPR033788">
    <property type="entry name" value="VbhA-like"/>
</dbReference>
<dbReference type="Proteomes" id="UP000676194">
    <property type="component" value="Chromosome"/>
</dbReference>
<comment type="pathway">
    <text evidence="11">Sulfur metabolism; glutathione metabolism.</text>
</comment>
<evidence type="ECO:0000256" key="10">
    <source>
        <dbReference type="PIRSR" id="PIRSR600101-2"/>
    </source>
</evidence>
<keyword evidence="6 11" id="KW-0865">Zymogen</keyword>
<reference evidence="13" key="1">
    <citation type="submission" date="2021-05" db="EMBL/GenBank/DDBJ databases">
        <title>Complete genome sequence of the cellulolytic planctomycete Telmatocola sphagniphila SP2T and characterization of the first cellulase from planctomycetes.</title>
        <authorList>
            <person name="Rakitin A.L."/>
            <person name="Beletsky A.V."/>
            <person name="Naumoff D.G."/>
            <person name="Kulichevskaya I.S."/>
            <person name="Mardanov A.V."/>
            <person name="Ravin N.V."/>
            <person name="Dedysh S.N."/>
        </authorList>
    </citation>
    <scope>NUCLEOTIDE SEQUENCE</scope>
    <source>
        <strain evidence="13">SP2T</strain>
    </source>
</reference>
<keyword evidence="4 11" id="KW-0808">Transferase</keyword>
<evidence type="ECO:0000256" key="2">
    <source>
        <dbReference type="ARBA" id="ARBA00001089"/>
    </source>
</evidence>
<dbReference type="PANTHER" id="PTHR43199:SF1">
    <property type="entry name" value="GLUTATHIONE HYDROLASE PROENZYME"/>
    <property type="match status" value="1"/>
</dbReference>
<keyword evidence="12" id="KW-0732">Signal</keyword>
<dbReference type="InterPro" id="IPR000101">
    <property type="entry name" value="GGT_peptidase"/>
</dbReference>
<comment type="subunit">
    <text evidence="11">This enzyme consists of two polypeptide chains, which are synthesized in precursor form from a single polypeptide.</text>
</comment>
<evidence type="ECO:0000256" key="8">
    <source>
        <dbReference type="ARBA" id="ARBA00047417"/>
    </source>
</evidence>
<evidence type="ECO:0000256" key="12">
    <source>
        <dbReference type="SAM" id="SignalP"/>
    </source>
</evidence>
<dbReference type="SUPFAM" id="SSF56235">
    <property type="entry name" value="N-terminal nucleophile aminohydrolases (Ntn hydrolases)"/>
    <property type="match status" value="1"/>
</dbReference>
<dbReference type="GO" id="GO:0036374">
    <property type="term" value="F:glutathione hydrolase activity"/>
    <property type="evidence" value="ECO:0007669"/>
    <property type="project" value="UniProtKB-UniRule"/>
</dbReference>
<dbReference type="InterPro" id="IPR043137">
    <property type="entry name" value="GGT_ssub_C"/>
</dbReference>
<feature type="binding site" evidence="10">
    <location>
        <begin position="438"/>
        <end position="439"/>
    </location>
    <ligand>
        <name>L-glutamate</name>
        <dbReference type="ChEBI" id="CHEBI:29985"/>
    </ligand>
</feature>
<evidence type="ECO:0000256" key="5">
    <source>
        <dbReference type="ARBA" id="ARBA00022801"/>
    </source>
</evidence>
<dbReference type="RefSeq" id="WP_213497082.1">
    <property type="nucleotide sequence ID" value="NZ_CP074694.1"/>
</dbReference>
<feature type="binding site" evidence="10">
    <location>
        <position position="460"/>
    </location>
    <ligand>
        <name>L-glutamate</name>
        <dbReference type="ChEBI" id="CHEBI:29985"/>
    </ligand>
</feature>
<feature type="chain" id="PRO_5034984893" description="Glutathione hydrolase proenzyme" evidence="12">
    <location>
        <begin position="21"/>
        <end position="559"/>
    </location>
</feature>
<evidence type="ECO:0000256" key="9">
    <source>
        <dbReference type="PIRSR" id="PIRSR600101-1"/>
    </source>
</evidence>
<dbReference type="GO" id="GO:0103068">
    <property type="term" value="F:leukotriene C4 gamma-glutamyl transferase activity"/>
    <property type="evidence" value="ECO:0007669"/>
    <property type="project" value="UniProtKB-EC"/>
</dbReference>
<keyword evidence="7 11" id="KW-0012">Acyltransferase</keyword>
<dbReference type="InterPro" id="IPR051792">
    <property type="entry name" value="GGT_bact"/>
</dbReference>
<dbReference type="InterPro" id="IPR043138">
    <property type="entry name" value="GGT_lsub"/>
</dbReference>
<evidence type="ECO:0000313" key="13">
    <source>
        <dbReference type="EMBL" id="QVL32279.1"/>
    </source>
</evidence>
<keyword evidence="14" id="KW-1185">Reference proteome</keyword>
<dbReference type="AlphaFoldDB" id="A0A8E6B6B3"/>
<dbReference type="PANTHER" id="PTHR43199">
    <property type="entry name" value="GLUTATHIONE HYDROLASE"/>
    <property type="match status" value="1"/>
</dbReference>
<sequence>MFRIFAVLAIFVCQTLGASAQNPAGPITAKSGMVVCVSPPAAEVGVKILKKGGTAVDAAVAVAFAEAVTHPQAGNIGGGGFMLVYPGDSREPVFFDYRERAPLKISADTLAQEKDMLNHRAVGVPGTVRGMELAHKKFGKLPWKDLLLPAVKLAEEGFLIEKSLASALNSYVARSKSFAGFQKYFAKPDGTKWQEKDRLVQKDLAITLNAIATQGAEGFYAGKVAELIVAEMARGKGLITLEDLKAYEAKERQPLHSSYRGYDIIGSPPVSSGGTAIIEMLNILENYDLKKMGRWSPEANHLIIESMRRAFRDRAEFLGDPDFNTINPELITKSYGKKLAGQIDLSKATPSLSLAGNIDVQKESKQTTHFSIVDASGMAVSNTYTLEETFGSRIVVDGAGFLLNNEMGDFNTKPGVTNTYGRIGTKPNLIQPGKRMLSSMSPTIVAQNGHAVLVTGSPGGRTIINTTLNVILNVIDFDMDVQAAVNAPRSHQQWLPDTVSFERSSNPEFLSMIESLKKMGHTIKWENSQGDAHSIWIDPKSHLRYAGVDTRIEGKGAGY</sequence>
<dbReference type="EC" id="2.3.2.2" evidence="11"/>
<comment type="catalytic activity">
    <reaction evidence="8 11">
        <text>an N-terminal (5-L-glutamyl)-[peptide] + an alpha-amino acid = 5-L-glutamyl amino acid + an N-terminal L-alpha-aminoacyl-[peptide]</text>
        <dbReference type="Rhea" id="RHEA:23904"/>
        <dbReference type="Rhea" id="RHEA-COMP:9780"/>
        <dbReference type="Rhea" id="RHEA-COMP:9795"/>
        <dbReference type="ChEBI" id="CHEBI:77644"/>
        <dbReference type="ChEBI" id="CHEBI:78597"/>
        <dbReference type="ChEBI" id="CHEBI:78599"/>
        <dbReference type="ChEBI" id="CHEBI:78608"/>
        <dbReference type="EC" id="2.3.2.2"/>
    </reaction>
</comment>
<evidence type="ECO:0000256" key="3">
    <source>
        <dbReference type="ARBA" id="ARBA00009381"/>
    </source>
</evidence>
<dbReference type="Gene3D" id="1.10.246.130">
    <property type="match status" value="1"/>
</dbReference>
<evidence type="ECO:0000256" key="4">
    <source>
        <dbReference type="ARBA" id="ARBA00022679"/>
    </source>
</evidence>
<evidence type="ECO:0000256" key="1">
    <source>
        <dbReference type="ARBA" id="ARBA00001049"/>
    </source>
</evidence>
<accession>A0A8E6B6B3</accession>
<evidence type="ECO:0000256" key="11">
    <source>
        <dbReference type="RuleBase" id="RU368036"/>
    </source>
</evidence>
<comment type="similarity">
    <text evidence="3 11">Belongs to the gamma-glutamyltransferase family.</text>
</comment>